<dbReference type="Pfam" id="PF05048">
    <property type="entry name" value="NosD"/>
    <property type="match status" value="1"/>
</dbReference>
<dbReference type="InterPro" id="IPR006633">
    <property type="entry name" value="Carb-bd_sugar_hydrolysis-dom"/>
</dbReference>
<dbReference type="InterPro" id="IPR006626">
    <property type="entry name" value="PbH1"/>
</dbReference>
<feature type="domain" description="Carbohydrate-binding/sugar hydrolysis" evidence="2">
    <location>
        <begin position="193"/>
        <end position="367"/>
    </location>
</feature>
<reference evidence="3 4" key="1">
    <citation type="submission" date="2020-02" db="EMBL/GenBank/DDBJ databases">
        <title>Shewanella WXL01 sp. nov., a marine bacterium isolated from green algae in Luhuitou Fringing Reef (Northern South China Sea).</title>
        <authorList>
            <person name="Wang X."/>
        </authorList>
    </citation>
    <scope>NUCLEOTIDE SEQUENCE [LARGE SCALE GENOMIC DNA]</scope>
    <source>
        <strain evidence="3 4">MCCC 1A01895</strain>
    </source>
</reference>
<evidence type="ECO:0000313" key="4">
    <source>
        <dbReference type="Proteomes" id="UP000811844"/>
    </source>
</evidence>
<dbReference type="EMBL" id="JAAIKR010000012">
    <property type="protein sequence ID" value="MBR9728787.1"/>
    <property type="molecule type" value="Genomic_DNA"/>
</dbReference>
<feature type="chain" id="PRO_5046976652" evidence="1">
    <location>
        <begin position="22"/>
        <end position="426"/>
    </location>
</feature>
<dbReference type="InterPro" id="IPR022441">
    <property type="entry name" value="Para_beta_helix_rpt-2"/>
</dbReference>
<proteinExistence type="predicted"/>
<dbReference type="Proteomes" id="UP000811844">
    <property type="component" value="Unassembled WGS sequence"/>
</dbReference>
<sequence>MRINLSLLLFVSVLHSDSSVAAILTATNTQQLQHHLLTHKPTDTLMIKAGIYSGHFSITAPIHIKGELGSVIDANGKGVALTVAASNVTIEGLTINNWGDDLYELDAAILITEDNSHINILHNTLSGTGFGIRADDSDHLTIKNNMITGNKGIHILDRGDGIHLNHVRHARVLSNEISAVRDGVYIESGDHSLVSNNRFSNLQYAIHYMYSQHDEAFANVANNVYGGYAIMSSKFVYLHDNKVNNAQEFGVLLNITNGARVESNHISHIHNPLSQPTLGDEGKGLYVYGARDNNIKDNVFSECDIGISMAMGGEKNRVYGNDFIDNFVQVKYVGDELLQWSHQGQGNYWSSYVGWDTNGDGAGESHYQPNDALDKLFWLYPEAKFLLNSPVIALLRWIDSQLAIVAPTGIIDDYPAMNPLSKHKSN</sequence>
<dbReference type="InterPro" id="IPR012334">
    <property type="entry name" value="Pectin_lyas_fold"/>
</dbReference>
<protein>
    <submittedName>
        <fullName evidence="3">Nitrous oxide reductase family maturation protein NosD</fullName>
    </submittedName>
</protein>
<dbReference type="InterPro" id="IPR011050">
    <property type="entry name" value="Pectin_lyase_fold/virulence"/>
</dbReference>
<dbReference type="SUPFAM" id="SSF51126">
    <property type="entry name" value="Pectin lyase-like"/>
    <property type="match status" value="1"/>
</dbReference>
<dbReference type="InterPro" id="IPR026464">
    <property type="entry name" value="NosD_copper_fam"/>
</dbReference>
<dbReference type="NCBIfam" id="TIGR03804">
    <property type="entry name" value="para_beta_helix"/>
    <property type="match status" value="1"/>
</dbReference>
<evidence type="ECO:0000259" key="2">
    <source>
        <dbReference type="SMART" id="SM00722"/>
    </source>
</evidence>
<feature type="signal peptide" evidence="1">
    <location>
        <begin position="1"/>
        <end position="21"/>
    </location>
</feature>
<dbReference type="NCBIfam" id="TIGR04247">
    <property type="entry name" value="NosD_copper_fam"/>
    <property type="match status" value="1"/>
</dbReference>
<evidence type="ECO:0000256" key="1">
    <source>
        <dbReference type="SAM" id="SignalP"/>
    </source>
</evidence>
<comment type="caution">
    <text evidence="3">The sequence shown here is derived from an EMBL/GenBank/DDBJ whole genome shotgun (WGS) entry which is preliminary data.</text>
</comment>
<keyword evidence="4" id="KW-1185">Reference proteome</keyword>
<feature type="domain" description="Carbohydrate-binding/sugar hydrolysis" evidence="2">
    <location>
        <begin position="47"/>
        <end position="187"/>
    </location>
</feature>
<name>A0ABS5I437_9GAMM</name>
<organism evidence="3 4">
    <name type="scientific">Shewanella intestini</name>
    <dbReference type="NCBI Taxonomy" id="2017544"/>
    <lineage>
        <taxon>Bacteria</taxon>
        <taxon>Pseudomonadati</taxon>
        <taxon>Pseudomonadota</taxon>
        <taxon>Gammaproteobacteria</taxon>
        <taxon>Alteromonadales</taxon>
        <taxon>Shewanellaceae</taxon>
        <taxon>Shewanella</taxon>
    </lineage>
</organism>
<accession>A0ABS5I437</accession>
<gene>
    <name evidence="3" type="primary">nosD</name>
    <name evidence="3" type="ORF">G3R48_12445</name>
</gene>
<dbReference type="SMART" id="SM00710">
    <property type="entry name" value="PbH1"/>
    <property type="match status" value="7"/>
</dbReference>
<dbReference type="InterPro" id="IPR007742">
    <property type="entry name" value="NosD_dom"/>
</dbReference>
<dbReference type="Gene3D" id="2.160.20.10">
    <property type="entry name" value="Single-stranded right-handed beta-helix, Pectin lyase-like"/>
    <property type="match status" value="2"/>
</dbReference>
<evidence type="ECO:0000313" key="3">
    <source>
        <dbReference type="EMBL" id="MBR9728787.1"/>
    </source>
</evidence>
<keyword evidence="1" id="KW-0732">Signal</keyword>
<dbReference type="SMART" id="SM00722">
    <property type="entry name" value="CASH"/>
    <property type="match status" value="2"/>
</dbReference>